<dbReference type="OrthoDB" id="5364171at2759"/>
<organism evidence="1 2">
    <name type="scientific">Leucocoprinus leucothites</name>
    <dbReference type="NCBI Taxonomy" id="201217"/>
    <lineage>
        <taxon>Eukaryota</taxon>
        <taxon>Fungi</taxon>
        <taxon>Dikarya</taxon>
        <taxon>Basidiomycota</taxon>
        <taxon>Agaricomycotina</taxon>
        <taxon>Agaricomycetes</taxon>
        <taxon>Agaricomycetidae</taxon>
        <taxon>Agaricales</taxon>
        <taxon>Agaricineae</taxon>
        <taxon>Agaricaceae</taxon>
        <taxon>Leucocoprinus</taxon>
    </lineage>
</organism>
<proteinExistence type="predicted"/>
<dbReference type="EMBL" id="JAACJO010000004">
    <property type="protein sequence ID" value="KAF5359381.1"/>
    <property type="molecule type" value="Genomic_DNA"/>
</dbReference>
<evidence type="ECO:0000313" key="1">
    <source>
        <dbReference type="EMBL" id="KAF5359381.1"/>
    </source>
</evidence>
<gene>
    <name evidence="1" type="ORF">D9756_003625</name>
</gene>
<accession>A0A8H5G6V1</accession>
<protein>
    <submittedName>
        <fullName evidence="1">Uncharacterized protein</fullName>
    </submittedName>
</protein>
<reference evidence="1 2" key="1">
    <citation type="journal article" date="2020" name="ISME J.">
        <title>Uncovering the hidden diversity of litter-decomposition mechanisms in mushroom-forming fungi.</title>
        <authorList>
            <person name="Floudas D."/>
            <person name="Bentzer J."/>
            <person name="Ahren D."/>
            <person name="Johansson T."/>
            <person name="Persson P."/>
            <person name="Tunlid A."/>
        </authorList>
    </citation>
    <scope>NUCLEOTIDE SEQUENCE [LARGE SCALE GENOMIC DNA]</scope>
    <source>
        <strain evidence="1 2">CBS 146.42</strain>
    </source>
</reference>
<comment type="caution">
    <text evidence="1">The sequence shown here is derived from an EMBL/GenBank/DDBJ whole genome shotgun (WGS) entry which is preliminary data.</text>
</comment>
<sequence>MSFPPGTFYVYMEHNGNQYLVAFPSRSAADELWRTIQTTNYMEGQTHRHTPQYWSVALLPREIHSGSASGSSSCFVQRIPSGGGLESGRLLIAFPHHSPDNVNGKCFFIRSAIRPNIYWYLNRTSDRIELSSTQQTRFLIKRRVPLPFDYPPEEDILIGTDDIHIYAFPDDDKTRHDEHKKIVVKYRHTKKNLAVSVPSAANEEEATFQFGMFEGGFGGHYSADQAHGRAGFAYVPSRPDDGERWEFTS</sequence>
<keyword evidence="2" id="KW-1185">Reference proteome</keyword>
<dbReference type="Proteomes" id="UP000559027">
    <property type="component" value="Unassembled WGS sequence"/>
</dbReference>
<name>A0A8H5G6V1_9AGAR</name>
<dbReference type="AlphaFoldDB" id="A0A8H5G6V1"/>
<evidence type="ECO:0000313" key="2">
    <source>
        <dbReference type="Proteomes" id="UP000559027"/>
    </source>
</evidence>